<dbReference type="Pfam" id="PF00188">
    <property type="entry name" value="CAP"/>
    <property type="match status" value="1"/>
</dbReference>
<dbReference type="PANTHER" id="PTHR31157">
    <property type="entry name" value="SCP DOMAIN-CONTAINING PROTEIN"/>
    <property type="match status" value="1"/>
</dbReference>
<dbReference type="PANTHER" id="PTHR31157:SF26">
    <property type="entry name" value="SCP-LIKE EXTRACELLULAR PROTEIN"/>
    <property type="match status" value="1"/>
</dbReference>
<sequence length="325" mass="37325">MLEGPDKNTPQLDKENKLSEAIEGHDGERPNEGLSVFIGKSIEEVIAEIGEPVRIDPSSYGYDWWIYKPSPKEYFQIGVDNSKVVTVFAIGEDVNVAPFTLGQSIDEIYRFTIVDSEIVVNNDNGTYQFELSEEDLNTRLLAQFGDIYAQLYLDKYSGKLMSIRYFNEETLVKQRPYEMVYRGQLIEEKEISDEEWEEIDNGSAQQIFDITNMIRKNFKLSTLEWDKDTSLVANGHSKDMFNENYFSHDSPTFGSLSDRLESGNILFQKAGENIAAKYTDGPAAVHGWLNSEAHRETMLDDEFTHIGIGVYHKYYTQNYIKKMDE</sequence>
<reference evidence="3 4" key="1">
    <citation type="submission" date="2021-01" db="EMBL/GenBank/DDBJ databases">
        <title>Genomic Encyclopedia of Type Strains, Phase IV (KMG-IV): sequencing the most valuable type-strain genomes for metagenomic binning, comparative biology and taxonomic classification.</title>
        <authorList>
            <person name="Goeker M."/>
        </authorList>
    </citation>
    <scope>NUCLEOTIDE SEQUENCE [LARGE SCALE GENOMIC DNA]</scope>
    <source>
        <strain evidence="3 4">DSM 24834</strain>
    </source>
</reference>
<dbReference type="CDD" id="cd05379">
    <property type="entry name" value="CAP_bacterial"/>
    <property type="match status" value="1"/>
</dbReference>
<gene>
    <name evidence="3" type="ORF">JOC86_003255</name>
</gene>
<proteinExistence type="predicted"/>
<dbReference type="Pfam" id="PF14504">
    <property type="entry name" value="CAP_assoc_N"/>
    <property type="match status" value="1"/>
</dbReference>
<evidence type="ECO:0000313" key="4">
    <source>
        <dbReference type="Proteomes" id="UP001646157"/>
    </source>
</evidence>
<dbReference type="EMBL" id="JAFBDZ010000003">
    <property type="protein sequence ID" value="MBM7586703.1"/>
    <property type="molecule type" value="Genomic_DNA"/>
</dbReference>
<evidence type="ECO:0000313" key="3">
    <source>
        <dbReference type="EMBL" id="MBM7586703.1"/>
    </source>
</evidence>
<keyword evidence="4" id="KW-1185">Reference proteome</keyword>
<dbReference type="InterPro" id="IPR014044">
    <property type="entry name" value="CAP_dom"/>
</dbReference>
<accession>A0ABS2NFV7</accession>
<dbReference type="InterPro" id="IPR035940">
    <property type="entry name" value="CAP_sf"/>
</dbReference>
<feature type="domain" description="SCP" evidence="1">
    <location>
        <begin position="209"/>
        <end position="318"/>
    </location>
</feature>
<name>A0ABS2NFV7_9BACI</name>
<dbReference type="Proteomes" id="UP001646157">
    <property type="component" value="Unassembled WGS sequence"/>
</dbReference>
<dbReference type="InterPro" id="IPR029410">
    <property type="entry name" value="CAP_assoc"/>
</dbReference>
<protein>
    <submittedName>
        <fullName evidence="3">Uncharacterized protein YkwD</fullName>
    </submittedName>
</protein>
<dbReference type="Gene3D" id="3.40.33.10">
    <property type="entry name" value="CAP"/>
    <property type="match status" value="1"/>
</dbReference>
<organism evidence="3 4">
    <name type="scientific">Rossellomorea pakistanensis</name>
    <dbReference type="NCBI Taxonomy" id="992288"/>
    <lineage>
        <taxon>Bacteria</taxon>
        <taxon>Bacillati</taxon>
        <taxon>Bacillota</taxon>
        <taxon>Bacilli</taxon>
        <taxon>Bacillales</taxon>
        <taxon>Bacillaceae</taxon>
        <taxon>Rossellomorea</taxon>
    </lineage>
</organism>
<feature type="domain" description="CAP-associated" evidence="2">
    <location>
        <begin position="38"/>
        <end position="177"/>
    </location>
</feature>
<dbReference type="SUPFAM" id="SSF55797">
    <property type="entry name" value="PR-1-like"/>
    <property type="match status" value="1"/>
</dbReference>
<evidence type="ECO:0000259" key="2">
    <source>
        <dbReference type="Pfam" id="PF14504"/>
    </source>
</evidence>
<comment type="caution">
    <text evidence="3">The sequence shown here is derived from an EMBL/GenBank/DDBJ whole genome shotgun (WGS) entry which is preliminary data.</text>
</comment>
<evidence type="ECO:0000259" key="1">
    <source>
        <dbReference type="Pfam" id="PF00188"/>
    </source>
</evidence>